<keyword evidence="1" id="KW-1133">Transmembrane helix</keyword>
<evidence type="ECO:0000313" key="2">
    <source>
        <dbReference type="EMBL" id="HIV08918.1"/>
    </source>
</evidence>
<evidence type="ECO:0000256" key="1">
    <source>
        <dbReference type="SAM" id="Phobius"/>
    </source>
</evidence>
<name>A0A9D1NM60_9BACT</name>
<keyword evidence="1" id="KW-0472">Membrane</keyword>
<evidence type="ECO:0000313" key="3">
    <source>
        <dbReference type="Proteomes" id="UP000886845"/>
    </source>
</evidence>
<reference evidence="2" key="2">
    <citation type="journal article" date="2021" name="PeerJ">
        <title>Extensive microbial diversity within the chicken gut microbiome revealed by metagenomics and culture.</title>
        <authorList>
            <person name="Gilroy R."/>
            <person name="Ravi A."/>
            <person name="Getino M."/>
            <person name="Pursley I."/>
            <person name="Horton D.L."/>
            <person name="Alikhan N.F."/>
            <person name="Baker D."/>
            <person name="Gharbi K."/>
            <person name="Hall N."/>
            <person name="Watson M."/>
            <person name="Adriaenssens E.M."/>
            <person name="Foster-Nyarko E."/>
            <person name="Jarju S."/>
            <person name="Secka A."/>
            <person name="Antonio M."/>
            <person name="Oren A."/>
            <person name="Chaudhuri R.R."/>
            <person name="La Ragione R."/>
            <person name="Hildebrand F."/>
            <person name="Pallen M.J."/>
        </authorList>
    </citation>
    <scope>NUCLEOTIDE SEQUENCE</scope>
    <source>
        <strain evidence="2">35461</strain>
    </source>
</reference>
<feature type="transmembrane region" description="Helical" evidence="1">
    <location>
        <begin position="20"/>
        <end position="42"/>
    </location>
</feature>
<proteinExistence type="predicted"/>
<comment type="caution">
    <text evidence="2">The sequence shown here is derived from an EMBL/GenBank/DDBJ whole genome shotgun (WGS) entry which is preliminary data.</text>
</comment>
<gene>
    <name evidence="2" type="ORF">IAC79_02235</name>
</gene>
<protein>
    <submittedName>
        <fullName evidence="2">Uncharacterized protein</fullName>
    </submittedName>
</protein>
<dbReference type="Proteomes" id="UP000886845">
    <property type="component" value="Unassembled WGS sequence"/>
</dbReference>
<feature type="non-terminal residue" evidence="2">
    <location>
        <position position="140"/>
    </location>
</feature>
<reference evidence="2" key="1">
    <citation type="submission" date="2020-10" db="EMBL/GenBank/DDBJ databases">
        <authorList>
            <person name="Gilroy R."/>
        </authorList>
    </citation>
    <scope>NUCLEOTIDE SEQUENCE</scope>
    <source>
        <strain evidence="2">35461</strain>
    </source>
</reference>
<dbReference type="AlphaFoldDB" id="A0A9D1NM60"/>
<sequence length="140" mass="16046">MRRPLSDGEARARRDKIARWVFGVCAVLLFGGYVVADFSGVLPREVSVRWRSGLRFKTPDDLTRYKNFDPDLVLGIAIGDTRYWLNHARHHAIVTRPCFWVTDWFVPERVEYEGETYAVTALHPAALLYAEGVTRAVSYT</sequence>
<dbReference type="EMBL" id="DVOR01000069">
    <property type="protein sequence ID" value="HIV08918.1"/>
    <property type="molecule type" value="Genomic_DNA"/>
</dbReference>
<keyword evidence="1" id="KW-0812">Transmembrane</keyword>
<accession>A0A9D1NM60</accession>
<organism evidence="2 3">
    <name type="scientific">Candidatus Spyradenecus faecavium</name>
    <dbReference type="NCBI Taxonomy" id="2840947"/>
    <lineage>
        <taxon>Bacteria</taxon>
        <taxon>Pseudomonadati</taxon>
        <taxon>Lentisphaerota</taxon>
        <taxon>Lentisphaeria</taxon>
        <taxon>Lentisphaerales</taxon>
        <taxon>Lentisphaeraceae</taxon>
        <taxon>Lentisphaeraceae incertae sedis</taxon>
        <taxon>Candidatus Spyradenecus</taxon>
    </lineage>
</organism>